<accession>A0ABM5LYI9</accession>
<dbReference type="Proteomes" id="UP000006867">
    <property type="component" value="Chromosome"/>
</dbReference>
<dbReference type="Gene3D" id="2.40.400.10">
    <property type="entry name" value="Acetoacetate decarboxylase-like"/>
    <property type="match status" value="1"/>
</dbReference>
<dbReference type="RefSeq" id="WP_003325519.1">
    <property type="nucleotide sequence ID" value="NC_014639.1"/>
</dbReference>
<keyword evidence="2" id="KW-1185">Reference proteome</keyword>
<gene>
    <name evidence="1" type="ordered locus">BATR1942_10260</name>
</gene>
<dbReference type="PANTHER" id="PTHR39186:SF1">
    <property type="entry name" value="DUF2071 DOMAIN-CONTAINING PROTEIN"/>
    <property type="match status" value="1"/>
</dbReference>
<dbReference type="InterPro" id="IPR023375">
    <property type="entry name" value="ADC_dom_sf"/>
</dbReference>
<dbReference type="SUPFAM" id="SSF160104">
    <property type="entry name" value="Acetoacetate decarboxylase-like"/>
    <property type="match status" value="1"/>
</dbReference>
<sequence>MTDRFNQKNISVPKGVWIIRQTWNDVLFAHWPVDPSILRDKVPSVLELDTYNGMAWISVLPFMLTDLRARFLPPIPGAHSFPELNFRTYVTYKGKPGIYFFSLDADHRLAVQGARTFFHLPYFYADMNAEKSGDIIQYASKRKDARSAKAEFSASYRPISAPFTAEKESLDYWLTERYRLYTSHHNKLYFEDIHHHPWMLKRAEAHFTINTTAEAHGIQLTHSEPLLHYAEKQDVLFWPLRRWR</sequence>
<evidence type="ECO:0000313" key="1">
    <source>
        <dbReference type="EMBL" id="ADP32983.1"/>
    </source>
</evidence>
<protein>
    <recommendedName>
        <fullName evidence="3">DUF2071 domain-containing protein</fullName>
    </recommendedName>
</protein>
<dbReference type="EMBL" id="CP002207">
    <property type="protein sequence ID" value="ADP32983.1"/>
    <property type="molecule type" value="Genomic_DNA"/>
</dbReference>
<dbReference type="PANTHER" id="PTHR39186">
    <property type="entry name" value="DUF2071 FAMILY PROTEIN"/>
    <property type="match status" value="1"/>
</dbReference>
<reference evidence="1 2" key="1">
    <citation type="journal article" date="2011" name="Front. Microbiol.">
        <title>Genomic signatures of strain selection and enhancement in Bacillus atrophaeus var. globigii, a historical biowarfare simulant.</title>
        <authorList>
            <person name="Gibbons H.S."/>
            <person name="Broomall S.M."/>
            <person name="McNew L.A."/>
            <person name="Daligault H."/>
            <person name="Chapman C."/>
            <person name="Bruce D."/>
            <person name="Karavis M."/>
            <person name="Krepps M."/>
            <person name="McGregor P.A."/>
            <person name="Hong C."/>
            <person name="Park K.H."/>
            <person name="Akmal A."/>
            <person name="Feldman A."/>
            <person name="Lin J.S."/>
            <person name="Chang W.E."/>
            <person name="Higgs B.W."/>
            <person name="Demirev P."/>
            <person name="Lindquist J."/>
            <person name="Liem A."/>
            <person name="Fochler E."/>
            <person name="Read T.D."/>
            <person name="Tapia R."/>
            <person name="Johnson S."/>
            <person name="Bishop-Lilly K.A."/>
            <person name="Detter C."/>
            <person name="Han C."/>
            <person name="Sozhamannan S."/>
            <person name="Rosenzweig C.N."/>
            <person name="Skowronski E.W."/>
        </authorList>
    </citation>
    <scope>NUCLEOTIDE SEQUENCE [LARGE SCALE GENOMIC DNA]</scope>
    <source>
        <strain evidence="1 2">1942</strain>
    </source>
</reference>
<dbReference type="Pfam" id="PF09844">
    <property type="entry name" value="DUF2071"/>
    <property type="match status" value="1"/>
</dbReference>
<evidence type="ECO:0008006" key="3">
    <source>
        <dbReference type="Google" id="ProtNLM"/>
    </source>
</evidence>
<organism evidence="1 2">
    <name type="scientific">Bacillus atrophaeus (strain 1942)</name>
    <dbReference type="NCBI Taxonomy" id="720555"/>
    <lineage>
        <taxon>Bacteria</taxon>
        <taxon>Bacillati</taxon>
        <taxon>Bacillota</taxon>
        <taxon>Bacilli</taxon>
        <taxon>Bacillales</taxon>
        <taxon>Bacillaceae</taxon>
        <taxon>Bacillus</taxon>
    </lineage>
</organism>
<evidence type="ECO:0000313" key="2">
    <source>
        <dbReference type="Proteomes" id="UP000006867"/>
    </source>
</evidence>
<proteinExistence type="predicted"/>
<name>A0ABM5LYI9_BACA1</name>
<dbReference type="InterPro" id="IPR018644">
    <property type="entry name" value="DUF2071"/>
</dbReference>